<proteinExistence type="predicted"/>
<reference evidence="3 4" key="1">
    <citation type="submission" date="2023-02" db="EMBL/GenBank/DDBJ databases">
        <title>Genome sequence of Lentisphaera profundi SAORIC-696.</title>
        <authorList>
            <person name="Kim e."/>
            <person name="Cho J.-C."/>
            <person name="Choi A."/>
            <person name="Kang I."/>
        </authorList>
    </citation>
    <scope>NUCLEOTIDE SEQUENCE [LARGE SCALE GENOMIC DNA]</scope>
    <source>
        <strain evidence="3 4">SAORIC-696</strain>
    </source>
</reference>
<sequence>MPKLALLQSRDYGSPEANKTQHLELIANAVKQGANIICSQELFLSNYFCREQNTDNFQYAQKIDKSLLADYQIIAKEFNCVLALSFFEEALNGVYYNSAVVIDADGSYLGKYRKMHIPQDPYFEEKFYFSPGDLGVPVFETKFGKISVIICWDQWFPESSRLACLAGAEIILVPTAIGWLPDEKTELGRAQQHAWTQVQLGQAVANSCYYAAVNRVGIEDPIEFWGHSFISDFYGQTLAQASDDQEEILFADLDLSKLREHRQIWPFLRDRRIDSYSDLNKRTIES</sequence>
<dbReference type="EMBL" id="CP117812">
    <property type="protein sequence ID" value="WDE98697.1"/>
    <property type="molecule type" value="Genomic_DNA"/>
</dbReference>
<dbReference type="PANTHER" id="PTHR43674:SF2">
    <property type="entry name" value="BETA-UREIDOPROPIONASE"/>
    <property type="match status" value="1"/>
</dbReference>
<dbReference type="InterPro" id="IPR036526">
    <property type="entry name" value="C-N_Hydrolase_sf"/>
</dbReference>
<dbReference type="Pfam" id="PF00795">
    <property type="entry name" value="CN_hydrolase"/>
    <property type="match status" value="1"/>
</dbReference>
<evidence type="ECO:0000313" key="3">
    <source>
        <dbReference type="EMBL" id="WDE98697.1"/>
    </source>
</evidence>
<evidence type="ECO:0000259" key="2">
    <source>
        <dbReference type="PROSITE" id="PS50263"/>
    </source>
</evidence>
<evidence type="ECO:0000256" key="1">
    <source>
        <dbReference type="ARBA" id="ARBA00022801"/>
    </source>
</evidence>
<feature type="domain" description="CN hydrolase" evidence="2">
    <location>
        <begin position="1"/>
        <end position="255"/>
    </location>
</feature>
<name>A0ABY7W0P8_9BACT</name>
<keyword evidence="4" id="KW-1185">Reference proteome</keyword>
<organism evidence="3 4">
    <name type="scientific">Lentisphaera profundi</name>
    <dbReference type="NCBI Taxonomy" id="1658616"/>
    <lineage>
        <taxon>Bacteria</taxon>
        <taxon>Pseudomonadati</taxon>
        <taxon>Lentisphaerota</taxon>
        <taxon>Lentisphaeria</taxon>
        <taxon>Lentisphaerales</taxon>
        <taxon>Lentisphaeraceae</taxon>
        <taxon>Lentisphaera</taxon>
    </lineage>
</organism>
<evidence type="ECO:0000313" key="4">
    <source>
        <dbReference type="Proteomes" id="UP001214250"/>
    </source>
</evidence>
<dbReference type="Proteomes" id="UP001214250">
    <property type="component" value="Chromosome 2"/>
</dbReference>
<protein>
    <submittedName>
        <fullName evidence="3">Carbon-nitrogen hydrolase</fullName>
    </submittedName>
</protein>
<dbReference type="CDD" id="cd07573">
    <property type="entry name" value="CPA"/>
    <property type="match status" value="1"/>
</dbReference>
<dbReference type="PROSITE" id="PS50263">
    <property type="entry name" value="CN_HYDROLASE"/>
    <property type="match status" value="1"/>
</dbReference>
<dbReference type="InterPro" id="IPR050345">
    <property type="entry name" value="Aliph_Amidase/BUP"/>
</dbReference>
<gene>
    <name evidence="3" type="ORF">PQO03_12705</name>
</gene>
<dbReference type="RefSeq" id="WP_274153566.1">
    <property type="nucleotide sequence ID" value="NZ_CP117812.1"/>
</dbReference>
<dbReference type="PANTHER" id="PTHR43674">
    <property type="entry name" value="NITRILASE C965.09-RELATED"/>
    <property type="match status" value="1"/>
</dbReference>
<dbReference type="GO" id="GO:0016787">
    <property type="term" value="F:hydrolase activity"/>
    <property type="evidence" value="ECO:0007669"/>
    <property type="project" value="UniProtKB-KW"/>
</dbReference>
<dbReference type="Gene3D" id="3.60.110.10">
    <property type="entry name" value="Carbon-nitrogen hydrolase"/>
    <property type="match status" value="1"/>
</dbReference>
<dbReference type="InterPro" id="IPR003010">
    <property type="entry name" value="C-N_Hydrolase"/>
</dbReference>
<dbReference type="SUPFAM" id="SSF56317">
    <property type="entry name" value="Carbon-nitrogen hydrolase"/>
    <property type="match status" value="1"/>
</dbReference>
<keyword evidence="1 3" id="KW-0378">Hydrolase</keyword>
<accession>A0ABY7W0P8</accession>